<evidence type="ECO:0000259" key="8">
    <source>
        <dbReference type="Pfam" id="PF03372"/>
    </source>
</evidence>
<dbReference type="AlphaFoldDB" id="E1RES7"/>
<dbReference type="NCBIfam" id="TIGR00195">
    <property type="entry name" value="exoDNase_III"/>
    <property type="match status" value="1"/>
</dbReference>
<feature type="binding site" evidence="6">
    <location>
        <position position="150"/>
    </location>
    <ligand>
        <name>Mg(2+)</name>
        <dbReference type="ChEBI" id="CHEBI:18420"/>
        <label>1</label>
    </ligand>
</feature>
<keyword evidence="6" id="KW-0464">Manganese</keyword>
<dbReference type="GeneID" id="9743805"/>
<dbReference type="eggNOG" id="arCOG02207">
    <property type="taxonomic scope" value="Archaea"/>
</dbReference>
<proteinExistence type="inferred from homology"/>
<dbReference type="NCBIfam" id="TIGR00633">
    <property type="entry name" value="xth"/>
    <property type="match status" value="1"/>
</dbReference>
<evidence type="ECO:0000256" key="7">
    <source>
        <dbReference type="PIRSR" id="PIRSR604808-3"/>
    </source>
</evidence>
<dbReference type="InterPro" id="IPR036691">
    <property type="entry name" value="Endo/exonu/phosph_ase_sf"/>
</dbReference>
<organism evidence="9 10">
    <name type="scientific">Methanolacinia petrolearia (strain DSM 11571 / OCM 486 / SEBR 4847)</name>
    <name type="common">Methanoplanus petrolearius</name>
    <dbReference type="NCBI Taxonomy" id="679926"/>
    <lineage>
        <taxon>Archaea</taxon>
        <taxon>Methanobacteriati</taxon>
        <taxon>Methanobacteriota</taxon>
        <taxon>Stenosarchaea group</taxon>
        <taxon>Methanomicrobia</taxon>
        <taxon>Methanomicrobiales</taxon>
        <taxon>Methanomicrobiaceae</taxon>
        <taxon>Methanolacinia</taxon>
    </lineage>
</organism>
<dbReference type="PANTHER" id="PTHR22748">
    <property type="entry name" value="AP ENDONUCLEASE"/>
    <property type="match status" value="1"/>
</dbReference>
<evidence type="ECO:0000256" key="5">
    <source>
        <dbReference type="PIRSR" id="PIRSR604808-1"/>
    </source>
</evidence>
<keyword evidence="10" id="KW-1185">Reference proteome</keyword>
<dbReference type="InterPro" id="IPR004808">
    <property type="entry name" value="AP_endonuc_1"/>
</dbReference>
<dbReference type="HOGENOM" id="CLU_027539_1_3_2"/>
<protein>
    <submittedName>
        <fullName evidence="9">Exodeoxyribonuclease III</fullName>
        <ecNumber evidence="9">3.1.11.2</ecNumber>
    </submittedName>
</protein>
<evidence type="ECO:0000256" key="1">
    <source>
        <dbReference type="ARBA" id="ARBA00007092"/>
    </source>
</evidence>
<dbReference type="EC" id="3.1.11.2" evidence="9"/>
<dbReference type="RefSeq" id="WP_013329275.1">
    <property type="nucleotide sequence ID" value="NC_014507.1"/>
</dbReference>
<comment type="cofactor">
    <cofactor evidence="6">
        <name>Mg(2+)</name>
        <dbReference type="ChEBI" id="CHEBI:18420"/>
    </cofactor>
    <cofactor evidence="6">
        <name>Mn(2+)</name>
        <dbReference type="ChEBI" id="CHEBI:29035"/>
    </cofactor>
    <text evidence="6">Probably binds two magnesium or manganese ions per subunit.</text>
</comment>
<feature type="active site" description="Proton acceptor" evidence="5">
    <location>
        <position position="245"/>
    </location>
</feature>
<dbReference type="PANTHER" id="PTHR22748:SF6">
    <property type="entry name" value="DNA-(APURINIC OR APYRIMIDINIC SITE) ENDONUCLEASE"/>
    <property type="match status" value="1"/>
</dbReference>
<feature type="site" description="Interaction with DNA substrate" evidence="7">
    <location>
        <position position="245"/>
    </location>
</feature>
<dbReference type="PROSITE" id="PS00726">
    <property type="entry name" value="AP_NUCLEASE_F1_1"/>
    <property type="match status" value="1"/>
</dbReference>
<feature type="binding site" evidence="6">
    <location>
        <position position="7"/>
    </location>
    <ligand>
        <name>Mg(2+)</name>
        <dbReference type="ChEBI" id="CHEBI:18420"/>
        <label>1</label>
    </ligand>
</feature>
<feature type="binding site" evidence="6">
    <location>
        <position position="245"/>
    </location>
    <ligand>
        <name>Mg(2+)</name>
        <dbReference type="ChEBI" id="CHEBI:18420"/>
        <label>1</label>
    </ligand>
</feature>
<dbReference type="Gene3D" id="3.60.10.10">
    <property type="entry name" value="Endonuclease/exonuclease/phosphatase"/>
    <property type="match status" value="1"/>
</dbReference>
<dbReference type="InterPro" id="IPR005135">
    <property type="entry name" value="Endo/exonuclease/phosphatase"/>
</dbReference>
<dbReference type="GO" id="GO:0006284">
    <property type="term" value="P:base-excision repair"/>
    <property type="evidence" value="ECO:0007669"/>
    <property type="project" value="TreeGrafter"/>
</dbReference>
<dbReference type="FunFam" id="3.60.10.10:FF:000026">
    <property type="entry name" value="Exodeoxyribonuclease III"/>
    <property type="match status" value="1"/>
</dbReference>
<dbReference type="PROSITE" id="PS51435">
    <property type="entry name" value="AP_NUCLEASE_F1_4"/>
    <property type="match status" value="1"/>
</dbReference>
<feature type="domain" description="Endonuclease/exonuclease/phosphatase" evidence="8">
    <location>
        <begin position="4"/>
        <end position="245"/>
    </location>
</feature>
<evidence type="ECO:0000256" key="6">
    <source>
        <dbReference type="PIRSR" id="PIRSR604808-2"/>
    </source>
</evidence>
<keyword evidence="4 6" id="KW-0460">Magnesium</keyword>
<dbReference type="CDD" id="cd09085">
    <property type="entry name" value="Mth212-like_AP-endo"/>
    <property type="match status" value="1"/>
</dbReference>
<dbReference type="GO" id="GO:0003677">
    <property type="term" value="F:DNA binding"/>
    <property type="evidence" value="ECO:0007669"/>
    <property type="project" value="InterPro"/>
</dbReference>
<dbReference type="OrthoDB" id="146626at2157"/>
<sequence>MKLVSWNVNGLRAVEKKGFLDFVNEYQPDILCVQETKAHEDQLSSSIRHPKGYFSYFSSAERKGYSGTALYSRFEPESISYGFGVPELDSEGRIIIAEYSDFNLYDIYFPNGKMSKERLQFKMDFYEECLRHAVSDLDSGKNVIICGDVNTAHKEIDLARPKENSKVSGFLEIERKWIDRLLDAGFKDSFRMFTSEGGYYSWWDLKSGARERNVGWRIDYFFVSDGISGRVKSASILSQVEGSDHCPVELELKS</sequence>
<accession>E1RES7</accession>
<name>E1RES7_METP4</name>
<feature type="active site" description="Proton donor/acceptor" evidence="5">
    <location>
        <position position="148"/>
    </location>
</feature>
<dbReference type="EMBL" id="CP002117">
    <property type="protein sequence ID" value="ADN36098.1"/>
    <property type="molecule type" value="Genomic_DNA"/>
</dbReference>
<dbReference type="GO" id="GO:0003906">
    <property type="term" value="F:DNA-(apurinic or apyrimidinic site) endonuclease activity"/>
    <property type="evidence" value="ECO:0007669"/>
    <property type="project" value="TreeGrafter"/>
</dbReference>
<evidence type="ECO:0000313" key="9">
    <source>
        <dbReference type="EMBL" id="ADN36098.1"/>
    </source>
</evidence>
<dbReference type="STRING" id="679926.Mpet_1338"/>
<feature type="site" description="Important for catalytic activity" evidence="7">
    <location>
        <position position="219"/>
    </location>
</feature>
<dbReference type="Proteomes" id="UP000006565">
    <property type="component" value="Chromosome"/>
</dbReference>
<dbReference type="KEGG" id="mpi:Mpet_1338"/>
<evidence type="ECO:0000256" key="4">
    <source>
        <dbReference type="ARBA" id="ARBA00022842"/>
    </source>
</evidence>
<evidence type="ECO:0000256" key="2">
    <source>
        <dbReference type="ARBA" id="ARBA00022723"/>
    </source>
</evidence>
<dbReference type="GO" id="GO:0008311">
    <property type="term" value="F:double-stranded DNA 3'-5' DNA exonuclease activity"/>
    <property type="evidence" value="ECO:0007669"/>
    <property type="project" value="UniProtKB-EC"/>
</dbReference>
<evidence type="ECO:0000256" key="3">
    <source>
        <dbReference type="ARBA" id="ARBA00022801"/>
    </source>
</evidence>
<dbReference type="Pfam" id="PF03372">
    <property type="entry name" value="Exo_endo_phos"/>
    <property type="match status" value="1"/>
</dbReference>
<gene>
    <name evidence="9" type="ordered locus">Mpet_1338</name>
</gene>
<reference evidence="9 10" key="1">
    <citation type="journal article" date="2010" name="Stand. Genomic Sci.">
        <title>Complete genome sequence of Methanoplanus petrolearius type strain (SEBR 4847).</title>
        <authorList>
            <person name="Brambilla E."/>
            <person name="Djao O.D."/>
            <person name="Daligault H."/>
            <person name="Lapidus A."/>
            <person name="Lucas S."/>
            <person name="Hammon N."/>
            <person name="Nolan M."/>
            <person name="Tice H."/>
            <person name="Cheng J.F."/>
            <person name="Han C."/>
            <person name="Tapia R."/>
            <person name="Goodwin L."/>
            <person name="Pitluck S."/>
            <person name="Liolios K."/>
            <person name="Ivanova N."/>
            <person name="Mavromatis K."/>
            <person name="Mikhailova N."/>
            <person name="Pati A."/>
            <person name="Chen A."/>
            <person name="Palaniappan K."/>
            <person name="Land M."/>
            <person name="Hauser L."/>
            <person name="Chang Y.J."/>
            <person name="Jeffries C.D."/>
            <person name="Rohde M."/>
            <person name="Spring S."/>
            <person name="Sikorski J."/>
            <person name="Goker M."/>
            <person name="Woyke T."/>
            <person name="Bristow J."/>
            <person name="Eisen J.A."/>
            <person name="Markowitz V."/>
            <person name="Hugenholtz P."/>
            <person name="Kyrpides N.C."/>
            <person name="Klenk H.P."/>
        </authorList>
    </citation>
    <scope>NUCLEOTIDE SEQUENCE [LARGE SCALE GENOMIC DNA]</scope>
    <source>
        <strain evidence="10">DSM 11571 / OCM 486 / SEBR 4847</strain>
    </source>
</reference>
<dbReference type="GO" id="GO:0046872">
    <property type="term" value="F:metal ion binding"/>
    <property type="evidence" value="ECO:0007669"/>
    <property type="project" value="UniProtKB-KW"/>
</dbReference>
<feature type="site" description="Transition state stabilizer" evidence="7">
    <location>
        <position position="150"/>
    </location>
</feature>
<keyword evidence="3 9" id="KW-0378">Hydrolase</keyword>
<dbReference type="SUPFAM" id="SSF56219">
    <property type="entry name" value="DNase I-like"/>
    <property type="match status" value="1"/>
</dbReference>
<feature type="binding site" evidence="6">
    <location>
        <position position="148"/>
    </location>
    <ligand>
        <name>Mg(2+)</name>
        <dbReference type="ChEBI" id="CHEBI:18420"/>
        <label>1</label>
    </ligand>
</feature>
<feature type="active site" evidence="5">
    <location>
        <position position="108"/>
    </location>
</feature>
<dbReference type="GO" id="GO:0008081">
    <property type="term" value="F:phosphoric diester hydrolase activity"/>
    <property type="evidence" value="ECO:0007669"/>
    <property type="project" value="TreeGrafter"/>
</dbReference>
<feature type="binding site" evidence="6">
    <location>
        <position position="244"/>
    </location>
    <ligand>
        <name>Mg(2+)</name>
        <dbReference type="ChEBI" id="CHEBI:18420"/>
        <label>1</label>
    </ligand>
</feature>
<dbReference type="InterPro" id="IPR020847">
    <property type="entry name" value="AP_endonuclease_F1_BS"/>
</dbReference>
<evidence type="ECO:0000313" key="10">
    <source>
        <dbReference type="Proteomes" id="UP000006565"/>
    </source>
</evidence>
<comment type="similarity">
    <text evidence="1">Belongs to the DNA repair enzymes AP/ExoA family.</text>
</comment>
<feature type="binding site" evidence="6">
    <location>
        <position position="35"/>
    </location>
    <ligand>
        <name>Mg(2+)</name>
        <dbReference type="ChEBI" id="CHEBI:18420"/>
        <label>1</label>
    </ligand>
</feature>
<keyword evidence="2 6" id="KW-0479">Metal-binding</keyword>